<feature type="signal peptide" evidence="1">
    <location>
        <begin position="1"/>
        <end position="23"/>
    </location>
</feature>
<comment type="caution">
    <text evidence="3">The sequence shown here is derived from an EMBL/GenBank/DDBJ whole genome shotgun (WGS) entry which is preliminary data.</text>
</comment>
<keyword evidence="4" id="KW-1185">Reference proteome</keyword>
<dbReference type="AlphaFoldDB" id="A0A255YQL2"/>
<dbReference type="InterPro" id="IPR051532">
    <property type="entry name" value="Ester_Hydrolysis_Enzymes"/>
</dbReference>
<accession>A0A255YQL2</accession>
<gene>
    <name evidence="3" type="ORF">CHU95_20340</name>
</gene>
<keyword evidence="1" id="KW-0732">Signal</keyword>
<name>A0A255YQL2_9PROT</name>
<evidence type="ECO:0000313" key="4">
    <source>
        <dbReference type="Proteomes" id="UP000216998"/>
    </source>
</evidence>
<dbReference type="Gene3D" id="3.40.50.1110">
    <property type="entry name" value="SGNH hydrolase"/>
    <property type="match status" value="1"/>
</dbReference>
<dbReference type="Pfam" id="PF13472">
    <property type="entry name" value="Lipase_GDSL_2"/>
    <property type="match status" value="1"/>
</dbReference>
<feature type="domain" description="SGNH hydrolase-type esterase" evidence="2">
    <location>
        <begin position="56"/>
        <end position="220"/>
    </location>
</feature>
<dbReference type="PANTHER" id="PTHR30383:SF5">
    <property type="entry name" value="SGNH HYDROLASE-TYPE ESTERASE DOMAIN-CONTAINING PROTEIN"/>
    <property type="match status" value="1"/>
</dbReference>
<dbReference type="SUPFAM" id="SSF52266">
    <property type="entry name" value="SGNH hydrolase"/>
    <property type="match status" value="1"/>
</dbReference>
<dbReference type="RefSeq" id="WP_094458180.1">
    <property type="nucleotide sequence ID" value="NZ_NOXU01000032.1"/>
</dbReference>
<dbReference type="EMBL" id="NOXU01000032">
    <property type="protein sequence ID" value="OYQ31498.1"/>
    <property type="molecule type" value="Genomic_DNA"/>
</dbReference>
<dbReference type="OrthoDB" id="9794725at2"/>
<sequence>MNRRHLLAALPTLPLLAAMPASAEGAGDGDWANRGRYAPTNVKDKALPADKRRVVFMGDSITENWARPEHDGAFFPANGFIGRGISGQTTSQMLLRFTPDVLKLQSRAVHILAGTNDVAENGGPYDPSLTHDNLAAMATLANAAGMKVFIGSVPPARDIYWRKSVADPTARILALNTWIKGFCRDQGYTYIDYWPALADAANGLKAELGLDPVHPNRAGYLAMGPVALKAMSIV</sequence>
<dbReference type="Proteomes" id="UP000216998">
    <property type="component" value="Unassembled WGS sequence"/>
</dbReference>
<reference evidence="3 4" key="1">
    <citation type="submission" date="2017-07" db="EMBL/GenBank/DDBJ databases">
        <title>Niveispirillum cyanobacteriorum sp. nov., isolated from cyanobacterial aggregates in a eutrophic lake.</title>
        <authorList>
            <person name="Cai H."/>
        </authorList>
    </citation>
    <scope>NUCLEOTIDE SEQUENCE [LARGE SCALE GENOMIC DNA]</scope>
    <source>
        <strain evidence="4">TH1-14</strain>
    </source>
</reference>
<dbReference type="PANTHER" id="PTHR30383">
    <property type="entry name" value="THIOESTERASE 1/PROTEASE 1/LYSOPHOSPHOLIPASE L1"/>
    <property type="match status" value="1"/>
</dbReference>
<dbReference type="InterPro" id="IPR013830">
    <property type="entry name" value="SGNH_hydro"/>
</dbReference>
<feature type="chain" id="PRO_5012400568" description="SGNH hydrolase-type esterase domain-containing protein" evidence="1">
    <location>
        <begin position="24"/>
        <end position="234"/>
    </location>
</feature>
<evidence type="ECO:0000256" key="1">
    <source>
        <dbReference type="SAM" id="SignalP"/>
    </source>
</evidence>
<protein>
    <recommendedName>
        <fullName evidence="2">SGNH hydrolase-type esterase domain-containing protein</fullName>
    </recommendedName>
</protein>
<dbReference type="InterPro" id="IPR036514">
    <property type="entry name" value="SGNH_hydro_sf"/>
</dbReference>
<evidence type="ECO:0000259" key="2">
    <source>
        <dbReference type="Pfam" id="PF13472"/>
    </source>
</evidence>
<dbReference type="GO" id="GO:0004622">
    <property type="term" value="F:phosphatidylcholine lysophospholipase activity"/>
    <property type="evidence" value="ECO:0007669"/>
    <property type="project" value="TreeGrafter"/>
</dbReference>
<organism evidence="3 4">
    <name type="scientific">Niveispirillum lacus</name>
    <dbReference type="NCBI Taxonomy" id="1981099"/>
    <lineage>
        <taxon>Bacteria</taxon>
        <taxon>Pseudomonadati</taxon>
        <taxon>Pseudomonadota</taxon>
        <taxon>Alphaproteobacteria</taxon>
        <taxon>Rhodospirillales</taxon>
        <taxon>Azospirillaceae</taxon>
        <taxon>Niveispirillum</taxon>
    </lineage>
</organism>
<evidence type="ECO:0000313" key="3">
    <source>
        <dbReference type="EMBL" id="OYQ31498.1"/>
    </source>
</evidence>
<proteinExistence type="predicted"/>